<dbReference type="Proteomes" id="UP001295423">
    <property type="component" value="Unassembled WGS sequence"/>
</dbReference>
<evidence type="ECO:0000313" key="1">
    <source>
        <dbReference type="EMBL" id="CAJ1948015.1"/>
    </source>
</evidence>
<evidence type="ECO:0000313" key="2">
    <source>
        <dbReference type="Proteomes" id="UP001295423"/>
    </source>
</evidence>
<dbReference type="EMBL" id="CAKOGP040001736">
    <property type="protein sequence ID" value="CAJ1948015.1"/>
    <property type="molecule type" value="Genomic_DNA"/>
</dbReference>
<keyword evidence="2" id="KW-1185">Reference proteome</keyword>
<protein>
    <submittedName>
        <fullName evidence="1">Uncharacterized protein</fullName>
    </submittedName>
</protein>
<proteinExistence type="predicted"/>
<sequence length="191" mass="21419">MARTTKPKARVTFNTNVKGRAVLSIYNYSPREITATWYSGKEMNEISKSCFRIIARMQRGCGNGKKYCTRGLEGRTRNGYAIRKKSKETAILAVLMEQSNQWINGGAADDEAIAEVYRKTTKSAQLSAQFVGMRDRQVAEAVHFPPKKANLMEEMIMKGFKKSSLVGPNGRTILPINKVQSLPTIYNSRMA</sequence>
<dbReference type="AlphaFoldDB" id="A0AAD2FPA6"/>
<gene>
    <name evidence="1" type="ORF">CYCCA115_LOCUS11422</name>
</gene>
<organism evidence="1 2">
    <name type="scientific">Cylindrotheca closterium</name>
    <dbReference type="NCBI Taxonomy" id="2856"/>
    <lineage>
        <taxon>Eukaryota</taxon>
        <taxon>Sar</taxon>
        <taxon>Stramenopiles</taxon>
        <taxon>Ochrophyta</taxon>
        <taxon>Bacillariophyta</taxon>
        <taxon>Bacillariophyceae</taxon>
        <taxon>Bacillariophycidae</taxon>
        <taxon>Bacillariales</taxon>
        <taxon>Bacillariaceae</taxon>
        <taxon>Cylindrotheca</taxon>
    </lineage>
</organism>
<accession>A0AAD2FPA6</accession>
<name>A0AAD2FPA6_9STRA</name>
<reference evidence="1" key="1">
    <citation type="submission" date="2023-08" db="EMBL/GenBank/DDBJ databases">
        <authorList>
            <person name="Audoor S."/>
            <person name="Bilcke G."/>
        </authorList>
    </citation>
    <scope>NUCLEOTIDE SEQUENCE</scope>
</reference>
<comment type="caution">
    <text evidence="1">The sequence shown here is derived from an EMBL/GenBank/DDBJ whole genome shotgun (WGS) entry which is preliminary data.</text>
</comment>